<keyword evidence="3" id="KW-1185">Reference proteome</keyword>
<dbReference type="AlphaFoldDB" id="A0A9D4GMH6"/>
<sequence>MGFMASTEEAKGHPKCSQHSVEHRLHAHLTDWKPGAVSSWSPAQHSPHFSSFRSATLGGSRAKEDVRRARGSTQVPLSLRTSAPCVSTDILSDRGALAVQPHPEEVQHYLSDQCPFFSTGAPSPCDVLLDCSDLADTGALADQPRVLELGTQACTEQGPIHIKTLVLPYFVL</sequence>
<evidence type="ECO:0000256" key="1">
    <source>
        <dbReference type="SAM" id="MobiDB-lite"/>
    </source>
</evidence>
<organism evidence="2 3">
    <name type="scientific">Dreissena polymorpha</name>
    <name type="common">Zebra mussel</name>
    <name type="synonym">Mytilus polymorpha</name>
    <dbReference type="NCBI Taxonomy" id="45954"/>
    <lineage>
        <taxon>Eukaryota</taxon>
        <taxon>Metazoa</taxon>
        <taxon>Spiralia</taxon>
        <taxon>Lophotrochozoa</taxon>
        <taxon>Mollusca</taxon>
        <taxon>Bivalvia</taxon>
        <taxon>Autobranchia</taxon>
        <taxon>Heteroconchia</taxon>
        <taxon>Euheterodonta</taxon>
        <taxon>Imparidentia</taxon>
        <taxon>Neoheterodontei</taxon>
        <taxon>Myida</taxon>
        <taxon>Dreissenoidea</taxon>
        <taxon>Dreissenidae</taxon>
        <taxon>Dreissena</taxon>
    </lineage>
</organism>
<protein>
    <submittedName>
        <fullName evidence="2">Uncharacterized protein</fullName>
    </submittedName>
</protein>
<evidence type="ECO:0000313" key="2">
    <source>
        <dbReference type="EMBL" id="KAH3820141.1"/>
    </source>
</evidence>
<proteinExistence type="predicted"/>
<feature type="region of interest" description="Disordered" evidence="1">
    <location>
        <begin position="36"/>
        <end position="74"/>
    </location>
</feature>
<feature type="compositionally biased region" description="Polar residues" evidence="1">
    <location>
        <begin position="38"/>
        <end position="54"/>
    </location>
</feature>
<feature type="region of interest" description="Disordered" evidence="1">
    <location>
        <begin position="1"/>
        <end position="22"/>
    </location>
</feature>
<dbReference type="Proteomes" id="UP000828390">
    <property type="component" value="Unassembled WGS sequence"/>
</dbReference>
<comment type="caution">
    <text evidence="2">The sequence shown here is derived from an EMBL/GenBank/DDBJ whole genome shotgun (WGS) entry which is preliminary data.</text>
</comment>
<dbReference type="EMBL" id="JAIWYP010000005">
    <property type="protein sequence ID" value="KAH3820141.1"/>
    <property type="molecule type" value="Genomic_DNA"/>
</dbReference>
<reference evidence="2" key="1">
    <citation type="journal article" date="2019" name="bioRxiv">
        <title>The Genome of the Zebra Mussel, Dreissena polymorpha: A Resource for Invasive Species Research.</title>
        <authorList>
            <person name="McCartney M.A."/>
            <person name="Auch B."/>
            <person name="Kono T."/>
            <person name="Mallez S."/>
            <person name="Zhang Y."/>
            <person name="Obille A."/>
            <person name="Becker A."/>
            <person name="Abrahante J.E."/>
            <person name="Garbe J."/>
            <person name="Badalamenti J.P."/>
            <person name="Herman A."/>
            <person name="Mangelson H."/>
            <person name="Liachko I."/>
            <person name="Sullivan S."/>
            <person name="Sone E.D."/>
            <person name="Koren S."/>
            <person name="Silverstein K.A.T."/>
            <person name="Beckman K.B."/>
            <person name="Gohl D.M."/>
        </authorList>
    </citation>
    <scope>NUCLEOTIDE SEQUENCE</scope>
    <source>
        <strain evidence="2">Duluth1</strain>
        <tissue evidence="2">Whole animal</tissue>
    </source>
</reference>
<name>A0A9D4GMH6_DREPO</name>
<accession>A0A9D4GMH6</accession>
<evidence type="ECO:0000313" key="3">
    <source>
        <dbReference type="Proteomes" id="UP000828390"/>
    </source>
</evidence>
<gene>
    <name evidence="2" type="ORF">DPMN_121885</name>
</gene>
<reference evidence="2" key="2">
    <citation type="submission" date="2020-11" db="EMBL/GenBank/DDBJ databases">
        <authorList>
            <person name="McCartney M.A."/>
            <person name="Auch B."/>
            <person name="Kono T."/>
            <person name="Mallez S."/>
            <person name="Becker A."/>
            <person name="Gohl D.M."/>
            <person name="Silverstein K.A.T."/>
            <person name="Koren S."/>
            <person name="Bechman K.B."/>
            <person name="Herman A."/>
            <person name="Abrahante J.E."/>
            <person name="Garbe J."/>
        </authorList>
    </citation>
    <scope>NUCLEOTIDE SEQUENCE</scope>
    <source>
        <strain evidence="2">Duluth1</strain>
        <tissue evidence="2">Whole animal</tissue>
    </source>
</reference>